<comment type="caution">
    <text evidence="3">The sequence shown here is derived from an EMBL/GenBank/DDBJ whole genome shotgun (WGS) entry which is preliminary data.</text>
</comment>
<sequence>MTTYSVDTFHSSINFSIKHMMITKINGTFDSFSAHIEADDIETFTNAFIRFELDVASVNTRDTSRDQHLISADFFYTDRFPKIIFIQKSIEGTNNSFKLHGDLTIKNITRPSTFDVIYTGHVKNPWDDDTYGFTCTTIINRKDFGLTYNAALEAGGLLIDELVTINVELQLNILK</sequence>
<evidence type="ECO:0000256" key="1">
    <source>
        <dbReference type="ARBA" id="ARBA00008812"/>
    </source>
</evidence>
<evidence type="ECO:0000313" key="4">
    <source>
        <dbReference type="Proteomes" id="UP001316087"/>
    </source>
</evidence>
<organism evidence="3 4">
    <name type="scientific">Solibacillus palustris</name>
    <dbReference type="NCBI Taxonomy" id="2908203"/>
    <lineage>
        <taxon>Bacteria</taxon>
        <taxon>Bacillati</taxon>
        <taxon>Bacillota</taxon>
        <taxon>Bacilli</taxon>
        <taxon>Bacillales</taxon>
        <taxon>Caryophanaceae</taxon>
        <taxon>Solibacillus</taxon>
    </lineage>
</organism>
<dbReference type="Proteomes" id="UP001316087">
    <property type="component" value="Unassembled WGS sequence"/>
</dbReference>
<dbReference type="SMART" id="SM00867">
    <property type="entry name" value="YceI"/>
    <property type="match status" value="1"/>
</dbReference>
<dbReference type="SUPFAM" id="SSF101874">
    <property type="entry name" value="YceI-like"/>
    <property type="match status" value="1"/>
</dbReference>
<accession>A0ABS9UH29</accession>
<gene>
    <name evidence="3" type="ORF">LZ480_17485</name>
</gene>
<evidence type="ECO:0000313" key="3">
    <source>
        <dbReference type="EMBL" id="MCH7323666.1"/>
    </source>
</evidence>
<proteinExistence type="inferred from homology"/>
<dbReference type="EMBL" id="JAKZFC010000009">
    <property type="protein sequence ID" value="MCH7323666.1"/>
    <property type="molecule type" value="Genomic_DNA"/>
</dbReference>
<protein>
    <submittedName>
        <fullName evidence="3">YceI family protein</fullName>
    </submittedName>
</protein>
<evidence type="ECO:0000259" key="2">
    <source>
        <dbReference type="SMART" id="SM00867"/>
    </source>
</evidence>
<dbReference type="PANTHER" id="PTHR34406:SF1">
    <property type="entry name" value="PROTEIN YCEI"/>
    <property type="match status" value="1"/>
</dbReference>
<dbReference type="RefSeq" id="WP_241370826.1">
    <property type="nucleotide sequence ID" value="NZ_JAKZFC010000009.1"/>
</dbReference>
<dbReference type="PANTHER" id="PTHR34406">
    <property type="entry name" value="PROTEIN YCEI"/>
    <property type="match status" value="1"/>
</dbReference>
<dbReference type="InterPro" id="IPR036761">
    <property type="entry name" value="TTHA0802/YceI-like_sf"/>
</dbReference>
<feature type="domain" description="Lipid/polyisoprenoid-binding YceI-like" evidence="2">
    <location>
        <begin position="3"/>
        <end position="172"/>
    </location>
</feature>
<reference evidence="3 4" key="1">
    <citation type="submission" date="2022-03" db="EMBL/GenBank/DDBJ databases">
        <authorList>
            <person name="Jo J.-H."/>
            <person name="Im W.-T."/>
        </authorList>
    </citation>
    <scope>NUCLEOTIDE SEQUENCE [LARGE SCALE GENOMIC DNA]</scope>
    <source>
        <strain evidence="3 4">MA9</strain>
    </source>
</reference>
<dbReference type="InterPro" id="IPR007372">
    <property type="entry name" value="Lipid/polyisoprenoid-bd_YceI"/>
</dbReference>
<dbReference type="Gene3D" id="2.40.128.110">
    <property type="entry name" value="Lipid/polyisoprenoid-binding, YceI-like"/>
    <property type="match status" value="1"/>
</dbReference>
<dbReference type="Pfam" id="PF04264">
    <property type="entry name" value="YceI"/>
    <property type="match status" value="1"/>
</dbReference>
<comment type="similarity">
    <text evidence="1">Belongs to the UPF0312 family.</text>
</comment>
<name>A0ABS9UH29_9BACL</name>
<keyword evidence="4" id="KW-1185">Reference proteome</keyword>